<evidence type="ECO:0000313" key="1">
    <source>
        <dbReference type="EMBL" id="CAB3786680.1"/>
    </source>
</evidence>
<gene>
    <name evidence="1" type="ORF">LMG27177_02056</name>
</gene>
<sequence>MQPLLKEDPMPRFMIERNFAEQLEVTGASAGAVKLINDEEGVEWLFSFLSADKKKTYCLYEAPNADAIRAAARRANLPADVIIEVSDLRPEMFN</sequence>
<dbReference type="Proteomes" id="UP000494252">
    <property type="component" value="Unassembled WGS sequence"/>
</dbReference>
<evidence type="ECO:0008006" key="3">
    <source>
        <dbReference type="Google" id="ProtNLM"/>
    </source>
</evidence>
<organism evidence="1 2">
    <name type="scientific">Paraburkholderia fynbosensis</name>
    <dbReference type="NCBI Taxonomy" id="1200993"/>
    <lineage>
        <taxon>Bacteria</taxon>
        <taxon>Pseudomonadati</taxon>
        <taxon>Pseudomonadota</taxon>
        <taxon>Betaproteobacteria</taxon>
        <taxon>Burkholderiales</taxon>
        <taxon>Burkholderiaceae</taxon>
        <taxon>Paraburkholderia</taxon>
    </lineage>
</organism>
<accession>A0A6J5FTG6</accession>
<reference evidence="1 2" key="1">
    <citation type="submission" date="2020-04" db="EMBL/GenBank/DDBJ databases">
        <authorList>
            <person name="De Canck E."/>
        </authorList>
    </citation>
    <scope>NUCLEOTIDE SEQUENCE [LARGE SCALE GENOMIC DNA]</scope>
    <source>
        <strain evidence="1 2">LMG 27177</strain>
    </source>
</reference>
<keyword evidence="2" id="KW-1185">Reference proteome</keyword>
<evidence type="ECO:0000313" key="2">
    <source>
        <dbReference type="Proteomes" id="UP000494252"/>
    </source>
</evidence>
<dbReference type="AlphaFoldDB" id="A0A6J5FTG6"/>
<dbReference type="InterPro" id="IPR025336">
    <property type="entry name" value="SCO4226-like"/>
</dbReference>
<dbReference type="Pfam" id="PF14026">
    <property type="entry name" value="SCO4226-like"/>
    <property type="match status" value="1"/>
</dbReference>
<dbReference type="Gene3D" id="3.30.70.3090">
    <property type="entry name" value="ORF SCO4226, nickel-binding ferredoxin-like monomer"/>
    <property type="match status" value="1"/>
</dbReference>
<dbReference type="EMBL" id="CADIKI010000005">
    <property type="protein sequence ID" value="CAB3786680.1"/>
    <property type="molecule type" value="Genomic_DNA"/>
</dbReference>
<proteinExistence type="predicted"/>
<dbReference type="InterPro" id="IPR042557">
    <property type="entry name" value="SCO4226"/>
</dbReference>
<name>A0A6J5FTG6_9BURK</name>
<protein>
    <recommendedName>
        <fullName evidence="3">DUF4242 domain-containing protein</fullName>
    </recommendedName>
</protein>